<name>A0A410H255_9GAMM</name>
<dbReference type="FunFam" id="1.10.10.10:FF:000001">
    <property type="entry name" value="LysR family transcriptional regulator"/>
    <property type="match status" value="1"/>
</dbReference>
<evidence type="ECO:0000256" key="1">
    <source>
        <dbReference type="ARBA" id="ARBA00009437"/>
    </source>
</evidence>
<dbReference type="Pfam" id="PF03466">
    <property type="entry name" value="LysR_substrate"/>
    <property type="match status" value="1"/>
</dbReference>
<keyword evidence="7" id="KW-1185">Reference proteome</keyword>
<dbReference type="InterPro" id="IPR005119">
    <property type="entry name" value="LysR_subst-bd"/>
</dbReference>
<dbReference type="AlphaFoldDB" id="A0A410H255"/>
<dbReference type="SUPFAM" id="SSF53850">
    <property type="entry name" value="Periplasmic binding protein-like II"/>
    <property type="match status" value="1"/>
</dbReference>
<dbReference type="PANTHER" id="PTHR30537:SF5">
    <property type="entry name" value="HTH-TYPE TRANSCRIPTIONAL ACTIVATOR TTDR-RELATED"/>
    <property type="match status" value="1"/>
</dbReference>
<evidence type="ECO:0000259" key="5">
    <source>
        <dbReference type="PROSITE" id="PS50931"/>
    </source>
</evidence>
<evidence type="ECO:0000313" key="6">
    <source>
        <dbReference type="EMBL" id="QAB14976.1"/>
    </source>
</evidence>
<dbReference type="Gene3D" id="3.40.190.290">
    <property type="match status" value="1"/>
</dbReference>
<dbReference type="Proteomes" id="UP000285478">
    <property type="component" value="Chromosome"/>
</dbReference>
<dbReference type="PROSITE" id="PS50931">
    <property type="entry name" value="HTH_LYSR"/>
    <property type="match status" value="1"/>
</dbReference>
<dbReference type="PANTHER" id="PTHR30537">
    <property type="entry name" value="HTH-TYPE TRANSCRIPTIONAL REGULATOR"/>
    <property type="match status" value="1"/>
</dbReference>
<comment type="similarity">
    <text evidence="1">Belongs to the LysR transcriptional regulatory family.</text>
</comment>
<dbReference type="Pfam" id="PF00126">
    <property type="entry name" value="HTH_1"/>
    <property type="match status" value="1"/>
</dbReference>
<evidence type="ECO:0000256" key="2">
    <source>
        <dbReference type="ARBA" id="ARBA00023015"/>
    </source>
</evidence>
<feature type="domain" description="HTH lysR-type" evidence="5">
    <location>
        <begin position="1"/>
        <end position="63"/>
    </location>
</feature>
<keyword evidence="3" id="KW-0238">DNA-binding</keyword>
<evidence type="ECO:0000313" key="7">
    <source>
        <dbReference type="Proteomes" id="UP000285478"/>
    </source>
</evidence>
<evidence type="ECO:0000256" key="4">
    <source>
        <dbReference type="ARBA" id="ARBA00023163"/>
    </source>
</evidence>
<accession>A0A410H255</accession>
<dbReference type="SUPFAM" id="SSF46785">
    <property type="entry name" value="Winged helix' DNA-binding domain"/>
    <property type="match status" value="1"/>
</dbReference>
<dbReference type="CDD" id="cd08422">
    <property type="entry name" value="PBP2_CrgA_like"/>
    <property type="match status" value="1"/>
</dbReference>
<protein>
    <submittedName>
        <fullName evidence="6">LysR family transcriptional regulator</fullName>
    </submittedName>
</protein>
<dbReference type="GO" id="GO:0006351">
    <property type="term" value="P:DNA-templated transcription"/>
    <property type="evidence" value="ECO:0007669"/>
    <property type="project" value="TreeGrafter"/>
</dbReference>
<dbReference type="KEGG" id="htr:EPV75_04460"/>
<reference evidence="6 7" key="1">
    <citation type="journal article" date="2018" name="Environ. Microbiol.">
        <title>Genomes of ubiquitous marine and hypersaline Hydrogenovibrio, Thiomicrorhabdus and Thiomicrospira spp. encode a diversity of mechanisms to sustain chemolithoautotrophy in heterogeneous environments.</title>
        <authorList>
            <person name="Scott K.M."/>
            <person name="Williams J."/>
            <person name="Porter C.M.B."/>
            <person name="Russel S."/>
            <person name="Harmer T.L."/>
            <person name="Paul J.H."/>
            <person name="Antonen K.M."/>
            <person name="Bridges M.K."/>
            <person name="Camper G.J."/>
            <person name="Campla C.K."/>
            <person name="Casella L.G."/>
            <person name="Chase E."/>
            <person name="Conrad J.W."/>
            <person name="Cruz M.C."/>
            <person name="Dunlap D.S."/>
            <person name="Duran L."/>
            <person name="Fahsbender E.M."/>
            <person name="Goldsmith D.B."/>
            <person name="Keeley R.F."/>
            <person name="Kondoff M.R."/>
            <person name="Kussy B.I."/>
            <person name="Lane M.K."/>
            <person name="Lawler S."/>
            <person name="Leigh B.A."/>
            <person name="Lewis C."/>
            <person name="Lostal L.M."/>
            <person name="Marking D."/>
            <person name="Mancera P.A."/>
            <person name="McClenthan E.C."/>
            <person name="McIntyre E.A."/>
            <person name="Mine J.A."/>
            <person name="Modi S."/>
            <person name="Moore B.D."/>
            <person name="Morgan W.A."/>
            <person name="Nelson K.M."/>
            <person name="Nguyen K.N."/>
            <person name="Ogburn N."/>
            <person name="Parrino D.G."/>
            <person name="Pedapudi A.D."/>
            <person name="Pelham R.P."/>
            <person name="Preece A.M."/>
            <person name="Rampersad E.A."/>
            <person name="Richardson J.C."/>
            <person name="Rodgers C.M."/>
            <person name="Schaffer B.L."/>
            <person name="Sheridan N.E."/>
            <person name="Solone M.R."/>
            <person name="Staley Z.R."/>
            <person name="Tabuchi M."/>
            <person name="Waide R.J."/>
            <person name="Wanjugi P.W."/>
            <person name="Young S."/>
            <person name="Clum A."/>
            <person name="Daum C."/>
            <person name="Huntemann M."/>
            <person name="Ivanova N."/>
            <person name="Kyrpides N."/>
            <person name="Mikhailova N."/>
            <person name="Palaniappan K."/>
            <person name="Pillay M."/>
            <person name="Reddy T.B.K."/>
            <person name="Shapiro N."/>
            <person name="Stamatis D."/>
            <person name="Varghese N."/>
            <person name="Woyke T."/>
            <person name="Boden R."/>
            <person name="Freyermuth S.K."/>
            <person name="Kerfeld C.A."/>
        </authorList>
    </citation>
    <scope>NUCLEOTIDE SEQUENCE [LARGE SCALE GENOMIC DNA]</scope>
    <source>
        <strain evidence="6 7">JR-2</strain>
    </source>
</reference>
<dbReference type="InterPro" id="IPR036388">
    <property type="entry name" value="WH-like_DNA-bd_sf"/>
</dbReference>
<dbReference type="InterPro" id="IPR036390">
    <property type="entry name" value="WH_DNA-bd_sf"/>
</dbReference>
<dbReference type="EMBL" id="CP035033">
    <property type="protein sequence ID" value="QAB14976.1"/>
    <property type="molecule type" value="Genomic_DNA"/>
</dbReference>
<sequence>MKNRHDSLEGISTFVQVVESGSFTEAASVLGHSVSYISKEVTRLEERLGARLLNRTTRSLSLTDIGRVYFEKTRGLLMEAREAEMSIDTLQQKPVGRLKVSLPASFGQSHLLPVVATYMQRYPDIKLNVDFSSRLVDLAGEGFDLAVRMGESKDSNLISRKILSFRMITVATQAYLDEHGTPQHPNDLRTHQAVKYLYNQVPITWEYVNEKGEVINVDIGHIAETNNLQMQQTLVSAGVGIGRLPEFLCQPLIEQGELVEVLAEYELPPHGVYAVFPHRHYLSAKVRAFVDLLTEHFSPKGKKAAIKSSSSIHE</sequence>
<dbReference type="InterPro" id="IPR000847">
    <property type="entry name" value="LysR_HTH_N"/>
</dbReference>
<dbReference type="RefSeq" id="WP_127119956.1">
    <property type="nucleotide sequence ID" value="NZ_CP035033.1"/>
</dbReference>
<dbReference type="Gene3D" id="1.10.10.10">
    <property type="entry name" value="Winged helix-like DNA-binding domain superfamily/Winged helix DNA-binding domain"/>
    <property type="match status" value="1"/>
</dbReference>
<keyword evidence="2" id="KW-0805">Transcription regulation</keyword>
<keyword evidence="4" id="KW-0804">Transcription</keyword>
<organism evidence="6 7">
    <name type="scientific">Hydrogenovibrio thermophilus</name>
    <dbReference type="NCBI Taxonomy" id="265883"/>
    <lineage>
        <taxon>Bacteria</taxon>
        <taxon>Pseudomonadati</taxon>
        <taxon>Pseudomonadota</taxon>
        <taxon>Gammaproteobacteria</taxon>
        <taxon>Thiotrichales</taxon>
        <taxon>Piscirickettsiaceae</taxon>
        <taxon>Hydrogenovibrio</taxon>
    </lineage>
</organism>
<dbReference type="GO" id="GO:0003700">
    <property type="term" value="F:DNA-binding transcription factor activity"/>
    <property type="evidence" value="ECO:0007669"/>
    <property type="project" value="InterPro"/>
</dbReference>
<proteinExistence type="inferred from homology"/>
<dbReference type="GO" id="GO:0043565">
    <property type="term" value="F:sequence-specific DNA binding"/>
    <property type="evidence" value="ECO:0007669"/>
    <property type="project" value="TreeGrafter"/>
</dbReference>
<gene>
    <name evidence="6" type="ORF">EPV75_04460</name>
</gene>
<evidence type="ECO:0000256" key="3">
    <source>
        <dbReference type="ARBA" id="ARBA00023125"/>
    </source>
</evidence>
<dbReference type="InterPro" id="IPR058163">
    <property type="entry name" value="LysR-type_TF_proteobact-type"/>
</dbReference>